<keyword evidence="4" id="KW-0378">Hydrolase</keyword>
<dbReference type="Gene3D" id="3.40.630.10">
    <property type="entry name" value="Zn peptidases"/>
    <property type="match status" value="1"/>
</dbReference>
<dbReference type="PANTHER" id="PTHR11963:SF4">
    <property type="entry name" value="AMINOPEPTIDASE NPEPL1-RELATED"/>
    <property type="match status" value="1"/>
</dbReference>
<evidence type="ECO:0000256" key="3">
    <source>
        <dbReference type="ARBA" id="ARBA00022670"/>
    </source>
</evidence>
<comment type="caution">
    <text evidence="6">The sequence shown here is derived from an EMBL/GenBank/DDBJ whole genome shotgun (WGS) entry which is preliminary data.</text>
</comment>
<dbReference type="EMBL" id="BTRK01000001">
    <property type="protein sequence ID" value="GMR30076.1"/>
    <property type="molecule type" value="Genomic_DNA"/>
</dbReference>
<keyword evidence="3" id="KW-0645">Protease</keyword>
<dbReference type="GO" id="GO:0070006">
    <property type="term" value="F:metalloaminopeptidase activity"/>
    <property type="evidence" value="ECO:0007669"/>
    <property type="project" value="InterPro"/>
</dbReference>
<dbReference type="GO" id="GO:0030145">
    <property type="term" value="F:manganese ion binding"/>
    <property type="evidence" value="ECO:0007669"/>
    <property type="project" value="InterPro"/>
</dbReference>
<dbReference type="GO" id="GO:0005737">
    <property type="term" value="C:cytoplasm"/>
    <property type="evidence" value="ECO:0007669"/>
    <property type="project" value="InterPro"/>
</dbReference>
<accession>A0AAN4YX87</accession>
<keyword evidence="2" id="KW-0031">Aminopeptidase</keyword>
<dbReference type="Pfam" id="PF00883">
    <property type="entry name" value="Peptidase_M17"/>
    <property type="match status" value="1"/>
</dbReference>
<evidence type="ECO:0000256" key="2">
    <source>
        <dbReference type="ARBA" id="ARBA00022438"/>
    </source>
</evidence>
<proteinExistence type="inferred from homology"/>
<dbReference type="GO" id="GO:0006508">
    <property type="term" value="P:proteolysis"/>
    <property type="evidence" value="ECO:0007669"/>
    <property type="project" value="UniProtKB-KW"/>
</dbReference>
<name>A0AAN4YX87_9BILA</name>
<organism evidence="6 7">
    <name type="scientific">Pristionchus mayeri</name>
    <dbReference type="NCBI Taxonomy" id="1317129"/>
    <lineage>
        <taxon>Eukaryota</taxon>
        <taxon>Metazoa</taxon>
        <taxon>Ecdysozoa</taxon>
        <taxon>Nematoda</taxon>
        <taxon>Chromadorea</taxon>
        <taxon>Rhabditida</taxon>
        <taxon>Rhabditina</taxon>
        <taxon>Diplogasteromorpha</taxon>
        <taxon>Diplogasteroidea</taxon>
        <taxon>Neodiplogasteridae</taxon>
        <taxon>Pristionchus</taxon>
    </lineage>
</organism>
<dbReference type="AlphaFoldDB" id="A0AAN4YX87"/>
<dbReference type="InterPro" id="IPR000819">
    <property type="entry name" value="Peptidase_M17_C"/>
</dbReference>
<sequence>ASGDLCHPMQFVPDLHMADYTSAVADMKNAQLGGMMAAPSELAGLFIAAQIDFGRDATEWLHVDMGTLAMSEERATAYGLPLLVSLLAEHT</sequence>
<dbReference type="SUPFAM" id="SSF53187">
    <property type="entry name" value="Zn-dependent exopeptidases"/>
    <property type="match status" value="1"/>
</dbReference>
<dbReference type="InterPro" id="IPR011356">
    <property type="entry name" value="Leucine_aapep/pepB"/>
</dbReference>
<evidence type="ECO:0000256" key="1">
    <source>
        <dbReference type="ARBA" id="ARBA00009528"/>
    </source>
</evidence>
<comment type="similarity">
    <text evidence="1">Belongs to the peptidase M17 family.</text>
</comment>
<dbReference type="PANTHER" id="PTHR11963">
    <property type="entry name" value="LEUCINE AMINOPEPTIDASE-RELATED"/>
    <property type="match status" value="1"/>
</dbReference>
<evidence type="ECO:0000259" key="5">
    <source>
        <dbReference type="Pfam" id="PF00883"/>
    </source>
</evidence>
<feature type="non-terminal residue" evidence="6">
    <location>
        <position position="1"/>
    </location>
</feature>
<feature type="non-terminal residue" evidence="6">
    <location>
        <position position="91"/>
    </location>
</feature>
<dbReference type="Proteomes" id="UP001328107">
    <property type="component" value="Unassembled WGS sequence"/>
</dbReference>
<evidence type="ECO:0000313" key="7">
    <source>
        <dbReference type="Proteomes" id="UP001328107"/>
    </source>
</evidence>
<evidence type="ECO:0000256" key="4">
    <source>
        <dbReference type="ARBA" id="ARBA00022801"/>
    </source>
</evidence>
<protein>
    <recommendedName>
        <fullName evidence="5">Cytosol aminopeptidase domain-containing protein</fullName>
    </recommendedName>
</protein>
<gene>
    <name evidence="6" type="ORF">PMAYCL1PPCAC_00271</name>
</gene>
<keyword evidence="7" id="KW-1185">Reference proteome</keyword>
<feature type="domain" description="Cytosol aminopeptidase" evidence="5">
    <location>
        <begin position="2"/>
        <end position="80"/>
    </location>
</feature>
<evidence type="ECO:0000313" key="6">
    <source>
        <dbReference type="EMBL" id="GMR30076.1"/>
    </source>
</evidence>
<reference evidence="7" key="1">
    <citation type="submission" date="2022-10" db="EMBL/GenBank/DDBJ databases">
        <title>Genome assembly of Pristionchus species.</title>
        <authorList>
            <person name="Yoshida K."/>
            <person name="Sommer R.J."/>
        </authorList>
    </citation>
    <scope>NUCLEOTIDE SEQUENCE [LARGE SCALE GENOMIC DNA]</scope>
    <source>
        <strain evidence="7">RS5460</strain>
    </source>
</reference>